<dbReference type="EMBL" id="JNBQ01000002">
    <property type="protein sequence ID" value="KLN36068.1"/>
    <property type="molecule type" value="Genomic_DNA"/>
</dbReference>
<feature type="region of interest" description="Disordered" evidence="1">
    <location>
        <begin position="1"/>
        <end position="48"/>
    </location>
</feature>
<dbReference type="PATRIC" id="fig|264251.5.peg.708"/>
<proteinExistence type="predicted"/>
<feature type="compositionally biased region" description="Low complexity" evidence="1">
    <location>
        <begin position="14"/>
        <end position="36"/>
    </location>
</feature>
<protein>
    <submittedName>
        <fullName evidence="2">Uncharacterized protein</fullName>
    </submittedName>
</protein>
<keyword evidence="3" id="KW-1185">Reference proteome</keyword>
<reference evidence="2 3" key="1">
    <citation type="submission" date="2014-05" db="EMBL/GenBank/DDBJ databases">
        <title>Cellulosimicrobium funkei U11 genome.</title>
        <authorList>
            <person name="Hu C."/>
            <person name="Gong Y."/>
            <person name="Wan W."/>
            <person name="Jiang M."/>
        </authorList>
    </citation>
    <scope>NUCLEOTIDE SEQUENCE [LARGE SCALE GENOMIC DNA]</scope>
    <source>
        <strain evidence="2 3">U11</strain>
    </source>
</reference>
<evidence type="ECO:0000256" key="1">
    <source>
        <dbReference type="SAM" id="MobiDB-lite"/>
    </source>
</evidence>
<dbReference type="RefSeq" id="WP_047231431.1">
    <property type="nucleotide sequence ID" value="NZ_JNBQ01000002.1"/>
</dbReference>
<organism evidence="2 3">
    <name type="scientific">Cellulosimicrobium funkei</name>
    <dbReference type="NCBI Taxonomy" id="264251"/>
    <lineage>
        <taxon>Bacteria</taxon>
        <taxon>Bacillati</taxon>
        <taxon>Actinomycetota</taxon>
        <taxon>Actinomycetes</taxon>
        <taxon>Micrococcales</taxon>
        <taxon>Promicromonosporaceae</taxon>
        <taxon>Cellulosimicrobium</taxon>
    </lineage>
</organism>
<comment type="caution">
    <text evidence="2">The sequence shown here is derived from an EMBL/GenBank/DDBJ whole genome shotgun (WGS) entry which is preliminary data.</text>
</comment>
<sequence length="68" mass="7477">MVESPATLRETDTPTPRAARPLNARAARFPRPAVAAHDPSDPDYTAGDVDELVRWQRRAARGAAPRTR</sequence>
<accession>A0A0H2KSG3</accession>
<dbReference type="AlphaFoldDB" id="A0A0H2KSG3"/>
<name>A0A0H2KSG3_9MICO</name>
<gene>
    <name evidence="2" type="ORF">FB00_03455</name>
</gene>
<evidence type="ECO:0000313" key="2">
    <source>
        <dbReference type="EMBL" id="KLN36068.1"/>
    </source>
</evidence>
<dbReference type="Proteomes" id="UP000035265">
    <property type="component" value="Unassembled WGS sequence"/>
</dbReference>
<evidence type="ECO:0000313" key="3">
    <source>
        <dbReference type="Proteomes" id="UP000035265"/>
    </source>
</evidence>